<organism evidence="2 3">
    <name type="scientific">Paramagnetospirillum magneticum (strain ATCC 700264 / AMB-1)</name>
    <name type="common">Magnetospirillum magneticum</name>
    <dbReference type="NCBI Taxonomy" id="342108"/>
    <lineage>
        <taxon>Bacteria</taxon>
        <taxon>Pseudomonadati</taxon>
        <taxon>Pseudomonadota</taxon>
        <taxon>Alphaproteobacteria</taxon>
        <taxon>Rhodospirillales</taxon>
        <taxon>Magnetospirillaceae</taxon>
        <taxon>Paramagnetospirillum</taxon>
    </lineage>
</organism>
<evidence type="ECO:0000313" key="3">
    <source>
        <dbReference type="Proteomes" id="UP000007058"/>
    </source>
</evidence>
<accession>Q2VZZ4</accession>
<gene>
    <name evidence="2" type="ordered locus">amb4027</name>
</gene>
<dbReference type="AlphaFoldDB" id="Q2VZZ4"/>
<dbReference type="HOGENOM" id="CLU_1650096_0_0_5"/>
<dbReference type="EMBL" id="AP007255">
    <property type="protein sequence ID" value="BAE52831.1"/>
    <property type="molecule type" value="Genomic_DNA"/>
</dbReference>
<keyword evidence="3" id="KW-1185">Reference proteome</keyword>
<dbReference type="STRING" id="342108.amb4027"/>
<dbReference type="Proteomes" id="UP000007058">
    <property type="component" value="Chromosome"/>
</dbReference>
<name>Q2VZZ4_PARM1</name>
<reference evidence="2 3" key="1">
    <citation type="journal article" date="2005" name="DNA Res.">
        <title>Complete genome sequence of the facultative anaerobic magnetotactic bacterium Magnetospirillum sp. strain AMB-1.</title>
        <authorList>
            <person name="Matsunaga T."/>
            <person name="Okamura Y."/>
            <person name="Fukuda Y."/>
            <person name="Wahyudi A.T."/>
            <person name="Murase Y."/>
            <person name="Takeyama H."/>
        </authorList>
    </citation>
    <scope>NUCLEOTIDE SEQUENCE [LARGE SCALE GENOMIC DNA]</scope>
    <source>
        <strain evidence="3">ATCC 700264 / AMB-1</strain>
    </source>
</reference>
<proteinExistence type="predicted"/>
<feature type="region of interest" description="Disordered" evidence="1">
    <location>
        <begin position="1"/>
        <end position="82"/>
    </location>
</feature>
<dbReference type="KEGG" id="mag:amb4027"/>
<feature type="compositionally biased region" description="Basic and acidic residues" evidence="1">
    <location>
        <begin position="14"/>
        <end position="27"/>
    </location>
</feature>
<sequence length="160" mass="16492">MDKPGCSAGRGCRHREDGPSARPRHPDAAPMGGVQRPGKVPDGTSVWPPFGQEQARSLCEPKYLGGLGAGPHLPEADFDAPGLDATESALGVAFSPVDAPSPPLGRARARHARRLPPISKASAALATAIHKAGYALCRTPGAQTRACDKAQGLERPPPAA</sequence>
<protein>
    <submittedName>
        <fullName evidence="2">Uncharacterized protein</fullName>
    </submittedName>
</protein>
<evidence type="ECO:0000256" key="1">
    <source>
        <dbReference type="SAM" id="MobiDB-lite"/>
    </source>
</evidence>
<evidence type="ECO:0000313" key="2">
    <source>
        <dbReference type="EMBL" id="BAE52831.1"/>
    </source>
</evidence>